<dbReference type="EMBL" id="OP491958">
    <property type="protein sequence ID" value="UZV39654.1"/>
    <property type="molecule type" value="Genomic_DNA"/>
</dbReference>
<dbReference type="SUPFAM" id="SSF57716">
    <property type="entry name" value="Glucocorticoid receptor-like (DNA-binding domain)"/>
    <property type="match status" value="1"/>
</dbReference>
<evidence type="ECO:0000256" key="11">
    <source>
        <dbReference type="RuleBase" id="RU004165"/>
    </source>
</evidence>
<comment type="catalytic activity">
    <reaction evidence="10">
        <text>thymidine + ATP = dTMP + ADP + H(+)</text>
        <dbReference type="Rhea" id="RHEA:19129"/>
        <dbReference type="ChEBI" id="CHEBI:15378"/>
        <dbReference type="ChEBI" id="CHEBI:17748"/>
        <dbReference type="ChEBI" id="CHEBI:30616"/>
        <dbReference type="ChEBI" id="CHEBI:63528"/>
        <dbReference type="ChEBI" id="CHEBI:456216"/>
        <dbReference type="EC" id="2.7.1.21"/>
    </reaction>
</comment>
<proteinExistence type="inferred from homology"/>
<protein>
    <recommendedName>
        <fullName evidence="2 10">Thymidine kinase</fullName>
        <ecNumber evidence="2 10">2.7.1.21</ecNumber>
    </recommendedName>
</protein>
<feature type="binding site" evidence="9">
    <location>
        <begin position="190"/>
        <end position="193"/>
    </location>
    <ligand>
        <name>substrate</name>
    </ligand>
</feature>
<dbReference type="GO" id="GO:0004797">
    <property type="term" value="F:thymidine kinase activity"/>
    <property type="evidence" value="ECO:0007669"/>
    <property type="project" value="UniProtKB-EC"/>
</dbReference>
<keyword evidence="13" id="KW-1185">Reference proteome</keyword>
<evidence type="ECO:0000256" key="1">
    <source>
        <dbReference type="ARBA" id="ARBA00007587"/>
    </source>
</evidence>
<feature type="binding site" evidence="9">
    <location>
        <position position="197"/>
    </location>
    <ligand>
        <name>substrate</name>
    </ligand>
</feature>
<evidence type="ECO:0000313" key="13">
    <source>
        <dbReference type="Proteomes" id="UP001163735"/>
    </source>
</evidence>
<dbReference type="InterPro" id="IPR001267">
    <property type="entry name" value="Thymidine_kinase"/>
</dbReference>
<dbReference type="PANTHER" id="PTHR11441:SF0">
    <property type="entry name" value="THYMIDINE KINASE, CYTOSOLIC"/>
    <property type="match status" value="1"/>
</dbReference>
<keyword evidence="6 10" id="KW-0418">Kinase</keyword>
<accession>A0A9E8GAB2</accession>
<evidence type="ECO:0000256" key="4">
    <source>
        <dbReference type="ARBA" id="ARBA00022679"/>
    </source>
</evidence>
<dbReference type="Gene3D" id="3.40.50.300">
    <property type="entry name" value="P-loop containing nucleotide triphosphate hydrolases"/>
    <property type="match status" value="1"/>
</dbReference>
<dbReference type="GO" id="GO:0005524">
    <property type="term" value="F:ATP binding"/>
    <property type="evidence" value="ECO:0007669"/>
    <property type="project" value="UniProtKB-KW"/>
</dbReference>
<keyword evidence="4 10" id="KW-0808">Transferase</keyword>
<keyword evidence="7 10" id="KW-0067">ATP-binding</keyword>
<dbReference type="InterPro" id="IPR027417">
    <property type="entry name" value="P-loop_NTPase"/>
</dbReference>
<dbReference type="Proteomes" id="UP001163735">
    <property type="component" value="Segment"/>
</dbReference>
<evidence type="ECO:0000256" key="2">
    <source>
        <dbReference type="ARBA" id="ARBA00012118"/>
    </source>
</evidence>
<evidence type="ECO:0000256" key="9">
    <source>
        <dbReference type="PIRSR" id="PIRSR035805-2"/>
    </source>
</evidence>
<evidence type="ECO:0000256" key="5">
    <source>
        <dbReference type="ARBA" id="ARBA00022741"/>
    </source>
</evidence>
<evidence type="ECO:0000256" key="8">
    <source>
        <dbReference type="PIRSR" id="PIRSR035805-1"/>
    </source>
</evidence>
<dbReference type="NCBIfam" id="NF003300">
    <property type="entry name" value="PRK04296.1-5"/>
    <property type="match status" value="1"/>
</dbReference>
<dbReference type="SUPFAM" id="SSF52540">
    <property type="entry name" value="P-loop containing nucleoside triphosphate hydrolases"/>
    <property type="match status" value="1"/>
</dbReference>
<dbReference type="GO" id="GO:0046104">
    <property type="term" value="P:thymidine metabolic process"/>
    <property type="evidence" value="ECO:0007669"/>
    <property type="project" value="TreeGrafter"/>
</dbReference>
<keyword evidence="3 10" id="KW-0237">DNA synthesis</keyword>
<keyword evidence="5 10" id="KW-0547">Nucleotide-binding</keyword>
<evidence type="ECO:0000256" key="3">
    <source>
        <dbReference type="ARBA" id="ARBA00022634"/>
    </source>
</evidence>
<sequence>MAPNPFFVSPSHHPLSIGGNLSKLYFRYSTMGAGKSLQLIAAAHNYLERNMGVMLFNFRGDNRFGENKIASRTGLQMDSIPFDNSTNFEKGLEELFNSGQKPDAIFVDEAQFLTEVQVKDLHDISVTRSIPILAYGLRTDFLGRLFEGSQALMAHAESIEELKTICFCGKKATHVLRFSDGKVCKDGDVVQIGNDEYTSVCYPCFKRSMEC</sequence>
<gene>
    <name evidence="12" type="primary">tk</name>
    <name evidence="12" type="ORF">APT65_00039</name>
</gene>
<organism evidence="12 13">
    <name type="scientific">Aeromonas phage APT65</name>
    <dbReference type="NCBI Taxonomy" id="2982914"/>
    <lineage>
        <taxon>Viruses</taxon>
        <taxon>Duplodnaviria</taxon>
        <taxon>Heunggongvirae</taxon>
        <taxon>Uroviricota</taxon>
        <taxon>Caudoviricetes</taxon>
        <taxon>Aquaneticvirus</taxon>
        <taxon>Aquaneticvirus ApT65</taxon>
    </lineage>
</organism>
<feature type="active site" description="Proton acceptor" evidence="8">
    <location>
        <position position="109"/>
    </location>
</feature>
<dbReference type="PIRSF" id="PIRSF035805">
    <property type="entry name" value="TK_cell"/>
    <property type="match status" value="1"/>
</dbReference>
<reference evidence="12" key="1">
    <citation type="submission" date="2022-09" db="EMBL/GenBank/DDBJ databases">
        <authorList>
            <person name="Cebeci A."/>
            <person name="Ture M."/>
            <person name="Alemdag M."/>
            <person name="Altinok I."/>
        </authorList>
    </citation>
    <scope>NUCLEOTIDE SEQUENCE</scope>
</reference>
<dbReference type="Pfam" id="PF00265">
    <property type="entry name" value="TK"/>
    <property type="match status" value="1"/>
</dbReference>
<evidence type="ECO:0000256" key="7">
    <source>
        <dbReference type="ARBA" id="ARBA00022840"/>
    </source>
</evidence>
<evidence type="ECO:0000256" key="6">
    <source>
        <dbReference type="ARBA" id="ARBA00022777"/>
    </source>
</evidence>
<dbReference type="Gene3D" id="3.30.60.20">
    <property type="match status" value="1"/>
</dbReference>
<dbReference type="GO" id="GO:0071897">
    <property type="term" value="P:DNA biosynthetic process"/>
    <property type="evidence" value="ECO:0007669"/>
    <property type="project" value="UniProtKB-KW"/>
</dbReference>
<dbReference type="PANTHER" id="PTHR11441">
    <property type="entry name" value="THYMIDINE KINASE"/>
    <property type="match status" value="1"/>
</dbReference>
<dbReference type="EC" id="2.7.1.21" evidence="2 10"/>
<comment type="similarity">
    <text evidence="1 11">Belongs to the thymidine kinase family.</text>
</comment>
<name>A0A9E8GAB2_9CAUD</name>
<dbReference type="HAMAP" id="MF_00124">
    <property type="entry name" value="Thymidine_kinase"/>
    <property type="match status" value="1"/>
</dbReference>
<evidence type="ECO:0000256" key="10">
    <source>
        <dbReference type="RuleBase" id="RU000544"/>
    </source>
</evidence>
<evidence type="ECO:0000313" key="12">
    <source>
        <dbReference type="EMBL" id="UZV39654.1"/>
    </source>
</evidence>